<evidence type="ECO:0000259" key="3">
    <source>
        <dbReference type="PROSITE" id="PS51192"/>
    </source>
</evidence>
<dbReference type="InterPro" id="IPR027417">
    <property type="entry name" value="P-loop_NTPase"/>
</dbReference>
<keyword evidence="2" id="KW-0067">ATP-binding</keyword>
<evidence type="ECO:0000256" key="1">
    <source>
        <dbReference type="ARBA" id="ARBA00022741"/>
    </source>
</evidence>
<dbReference type="GO" id="GO:0006289">
    <property type="term" value="P:nucleotide-excision repair"/>
    <property type="evidence" value="ECO:0007669"/>
    <property type="project" value="TreeGrafter"/>
</dbReference>
<dbReference type="SMART" id="SM00487">
    <property type="entry name" value="DEXDc"/>
    <property type="match status" value="1"/>
</dbReference>
<dbReference type="InterPro" id="IPR014001">
    <property type="entry name" value="Helicase_ATP-bd"/>
</dbReference>
<dbReference type="GO" id="GO:0003676">
    <property type="term" value="F:nucleic acid binding"/>
    <property type="evidence" value="ECO:0007669"/>
    <property type="project" value="InterPro"/>
</dbReference>
<evidence type="ECO:0000259" key="4">
    <source>
        <dbReference type="PROSITE" id="PS51194"/>
    </source>
</evidence>
<reference evidence="5 6" key="1">
    <citation type="journal article" date="2014" name="BMC Genomics">
        <title>Comparison of environmental and isolate Sulfobacillus genomes reveals diverse carbon, sulfur, nitrogen, and hydrogen metabolisms.</title>
        <authorList>
            <person name="Justice N.B."/>
            <person name="Norman A."/>
            <person name="Brown C.T."/>
            <person name="Singh A."/>
            <person name="Thomas B.C."/>
            <person name="Banfield J.F."/>
        </authorList>
    </citation>
    <scope>NUCLEOTIDE SEQUENCE [LARGE SCALE GENOMIC DNA]</scope>
    <source>
        <strain evidence="5">AMDSBA5</strain>
    </source>
</reference>
<proteinExistence type="predicted"/>
<dbReference type="Pfam" id="PF09369">
    <property type="entry name" value="MZB"/>
    <property type="match status" value="1"/>
</dbReference>
<protein>
    <recommendedName>
        <fullName evidence="7">DEAD/DEAH box helicase</fullName>
    </recommendedName>
</protein>
<dbReference type="PROSITE" id="PS51192">
    <property type="entry name" value="HELICASE_ATP_BIND_1"/>
    <property type="match status" value="1"/>
</dbReference>
<dbReference type="Pfam" id="PF00271">
    <property type="entry name" value="Helicase_C"/>
    <property type="match status" value="1"/>
</dbReference>
<dbReference type="InterPro" id="IPR011545">
    <property type="entry name" value="DEAD/DEAH_box_helicase_dom"/>
</dbReference>
<evidence type="ECO:0000256" key="2">
    <source>
        <dbReference type="ARBA" id="ARBA00022840"/>
    </source>
</evidence>
<evidence type="ECO:0008006" key="7">
    <source>
        <dbReference type="Google" id="ProtNLM"/>
    </source>
</evidence>
<dbReference type="PANTHER" id="PTHR47957:SF3">
    <property type="entry name" value="ATP-DEPENDENT HELICASE HRQ1"/>
    <property type="match status" value="1"/>
</dbReference>
<dbReference type="SMART" id="SM00490">
    <property type="entry name" value="HELICc"/>
    <property type="match status" value="1"/>
</dbReference>
<sequence length="1531" mass="175098">MEPFVEKDFFDYVGEHYLRYLRTTFPFRDPEIRHSFEKALAEDTLIKGPFLESLPRFARGISLTELLHEECPAVHWDSGFLQAVNADRPLYQHQEDAIRNALRQRNTIIATGTGSGKTESFLLPILISLYLEFQRETTHIPGVRAIILYPMNALVADQRERLGTIAERLETTQSGFRFSFGQYIGATPDSSEDRFRQPYSAYPFELVTRKQIQETPPDILITNYSMLEYLLLRPQDSALFDNGRAAFWRFLVLDEAHQYRGAKGMEMAMLLRRLKDRLQQGGASERFTCIATSASLADGPDRAKEVAEFAQTLFNEPFEAHDVIFGTERPLVIQPQSASNPGTYQQRLNQFDELREHPESIIQALVTDSRFDQFVKILSQGPVTTTDLASYVFPEFTGPERQSHFNSFVQLISLAQDHDGPLFPLRYHFFIRALEGVRITFVMPDYRPRLLLTGISEAPGLSFDLAICQSCGQHYLSGRIVEFRWDLAITDPSHVEYAPEYYLPRTPVLSRSDVETAMNDLIADTTESDRPILWSLCVICGTAGLQAAPECSHETLIVLQQTAIDENSDRLTCLVCGKHQMNIIRDVLHGADGPHAVIATAIHAKLPPSRRKVLAFSDSRHRAAFFAWYLQDSYETIVRRHHLYDALRHSRLDPDDISLEDAWTVYAKYLQDHRLLSEASSYRSRSRRAWIDVMKELLGDEAPPPLAEVGLLRGTVLLPSWCRLEDVFGPLGLSAELANECTQWILTSLVQDHAVEMPSDEIDWDWGQLDEYKPQSVAVFAPHPTQHGISVIDGPKTKRVETLAKILSHSHDPADWQSAKPLAQKLLRQIFVLIERQQRAQHDIEPLLIVTHEGYRVNLKWWRWSLVNIDDVSACSLWICSDCRHISPVYLDGMCSEYRCRGQMRRLVDGDLADNHYTQLYQEDLPSHLRVEEHTAQLERNKALEFQQEFKEGAIHVLSSSTTFELGVDLGDLNIVFLRNVPPENFNYAQRVGRAGRRAGMPGIALTYCGRSPHDLYHFDHPTRMIRGETSVPVIRIGNEVLVFRHWMAVLLSSYFRVPSHQSQFGTIRQLLNDMNHPQFLDSFRSFIQMNQTELRNMFLRIMPKEVHGHANNLWQDEIFSNNGRLVRAVTETVSDWRMARDTEDAARAKRDYHLADWALKRARGIEQENVLTFLSRKVVIPKYGFPVDVVELELITRSTESHDVTLQRDLTYAISEFAPSSQVIANKKVWTSEALKQVPEISLPQFHYRRCTEHGILQRVPKGQTFWQSPCCARMECFDYIIPVFGFVSYKEPQNPTRRLDRIFSTRPYLVNDINETDNAILEQDTLDDLPFIVHRVTPGRIVVISEGKRSQGFYICPECGMASTKMIRKPHKTHWGRICTGKALTPVALGHEFMTDILRIEFPRYHSSSVATAFGIAYAIQYAAAQILDIPMSDINALGDRYNPMSIVLYDNVPGGAGFVTQLENTDAFMACLKVAMERVNGSCGCDEQSSCYGCLRTYNNQFIHHQLHRGNVYQILREIYQDAGHFQV</sequence>
<gene>
    <name evidence="5" type="ORF">C7B47_11605</name>
</gene>
<dbReference type="InterPro" id="IPR018973">
    <property type="entry name" value="MZB"/>
</dbReference>
<dbReference type="GO" id="GO:0036297">
    <property type="term" value="P:interstrand cross-link repair"/>
    <property type="evidence" value="ECO:0007669"/>
    <property type="project" value="TreeGrafter"/>
</dbReference>
<dbReference type="PANTHER" id="PTHR47957">
    <property type="entry name" value="ATP-DEPENDENT HELICASE HRQ1"/>
    <property type="match status" value="1"/>
</dbReference>
<comment type="caution">
    <text evidence="5">The sequence shown here is derived from an EMBL/GenBank/DDBJ whole genome shotgun (WGS) entry which is preliminary data.</text>
</comment>
<organism evidence="5 6">
    <name type="scientific">Sulfobacillus thermosulfidooxidans</name>
    <dbReference type="NCBI Taxonomy" id="28034"/>
    <lineage>
        <taxon>Bacteria</taxon>
        <taxon>Bacillati</taxon>
        <taxon>Bacillota</taxon>
        <taxon>Clostridia</taxon>
        <taxon>Eubacteriales</taxon>
        <taxon>Clostridiales Family XVII. Incertae Sedis</taxon>
        <taxon>Sulfobacillus</taxon>
    </lineage>
</organism>
<accession>A0A2T2WTY2</accession>
<dbReference type="GO" id="GO:0005524">
    <property type="term" value="F:ATP binding"/>
    <property type="evidence" value="ECO:0007669"/>
    <property type="project" value="UniProtKB-KW"/>
</dbReference>
<dbReference type="SUPFAM" id="SSF52540">
    <property type="entry name" value="P-loop containing nucleoside triphosphate hydrolases"/>
    <property type="match status" value="2"/>
</dbReference>
<evidence type="ECO:0000313" key="6">
    <source>
        <dbReference type="Proteomes" id="UP000242705"/>
    </source>
</evidence>
<feature type="domain" description="Helicase C-terminal" evidence="4">
    <location>
        <begin position="890"/>
        <end position="1043"/>
    </location>
</feature>
<dbReference type="GO" id="GO:0043138">
    <property type="term" value="F:3'-5' DNA helicase activity"/>
    <property type="evidence" value="ECO:0007669"/>
    <property type="project" value="TreeGrafter"/>
</dbReference>
<keyword evidence="1" id="KW-0547">Nucleotide-binding</keyword>
<dbReference type="PROSITE" id="PS51194">
    <property type="entry name" value="HELICASE_CTER"/>
    <property type="match status" value="1"/>
</dbReference>
<feature type="domain" description="Helicase ATP-binding" evidence="3">
    <location>
        <begin position="98"/>
        <end position="314"/>
    </location>
</feature>
<dbReference type="EMBL" id="PXYX01000026">
    <property type="protein sequence ID" value="PSR25704.1"/>
    <property type="molecule type" value="Genomic_DNA"/>
</dbReference>
<evidence type="ECO:0000313" key="5">
    <source>
        <dbReference type="EMBL" id="PSR25704.1"/>
    </source>
</evidence>
<name>A0A2T2WTY2_SULTH</name>
<dbReference type="InterPro" id="IPR001650">
    <property type="entry name" value="Helicase_C-like"/>
</dbReference>
<dbReference type="Pfam" id="PF00270">
    <property type="entry name" value="DEAD"/>
    <property type="match status" value="1"/>
</dbReference>
<dbReference type="Proteomes" id="UP000242705">
    <property type="component" value="Unassembled WGS sequence"/>
</dbReference>
<dbReference type="Gene3D" id="3.40.50.300">
    <property type="entry name" value="P-loop containing nucleotide triphosphate hydrolases"/>
    <property type="match status" value="2"/>
</dbReference>